<proteinExistence type="predicted"/>
<accession>A0AAE3A2S6</accession>
<organism evidence="2 3">
    <name type="scientific">Hominiventricola filiformis</name>
    <dbReference type="NCBI Taxonomy" id="2885352"/>
    <lineage>
        <taxon>Bacteria</taxon>
        <taxon>Bacillati</taxon>
        <taxon>Bacillota</taxon>
        <taxon>Clostridia</taxon>
        <taxon>Lachnospirales</taxon>
        <taxon>Lachnospiraceae</taxon>
        <taxon>Hominiventricola</taxon>
    </lineage>
</organism>
<dbReference type="AlphaFoldDB" id="A0AAE3A2S6"/>
<feature type="region of interest" description="Disordered" evidence="1">
    <location>
        <begin position="260"/>
        <end position="327"/>
    </location>
</feature>
<evidence type="ECO:0000313" key="3">
    <source>
        <dbReference type="Proteomes" id="UP001198220"/>
    </source>
</evidence>
<dbReference type="Proteomes" id="UP001198220">
    <property type="component" value="Unassembled WGS sequence"/>
</dbReference>
<dbReference type="InterPro" id="IPR008160">
    <property type="entry name" value="Collagen"/>
</dbReference>
<dbReference type="EMBL" id="JAJEPS010000001">
    <property type="protein sequence ID" value="MCC2125012.1"/>
    <property type="molecule type" value="Genomic_DNA"/>
</dbReference>
<dbReference type="Pfam" id="PF01391">
    <property type="entry name" value="Collagen"/>
    <property type="match status" value="1"/>
</dbReference>
<evidence type="ECO:0000256" key="1">
    <source>
        <dbReference type="SAM" id="MobiDB-lite"/>
    </source>
</evidence>
<dbReference type="RefSeq" id="WP_308458500.1">
    <property type="nucleotide sequence ID" value="NZ_JAJEPS010000001.1"/>
</dbReference>
<name>A0AAE3A2S6_9FIRM</name>
<sequence>MRKNKSFLALSALGVIALILMVAAGVLLSGQRAVSFRADGYVLDTAKQDDDTLEVVTDQFVAGSSWHTNSMGTISLKDLEGQTVQVEEDSFIHYNDASLSAFADGAIVDMDQVDSGLMTSYNAPAQTVLSSSGDKYVTDNNGYELSFSNILWKLSDTKYMAVSPTIQIELAGQDSASAEGFVEFTYLEEGIVQLVTKDQAWQVLAAGSSLNLANGMSIYLDTQEIVGGSGSARLTLAGINADGPSNIKIAASDEWVPPTFNITAIDGEDGESGDQGENGEQGQAGGEGASGDSGKNGDNGKDGETGATGATGGSRNNSSSTTGGSAATMPAMNLADLDVTAGSISFKVEVGEGGWELEDVNHPGEESGTVQLLNVQTGSVTLVQHYPKTTPVIFWSLSILISLMTERQSVRFSSRVKFS</sequence>
<feature type="compositionally biased region" description="Gly residues" evidence="1">
    <location>
        <begin position="282"/>
        <end position="291"/>
    </location>
</feature>
<reference evidence="2 3" key="1">
    <citation type="submission" date="2021-10" db="EMBL/GenBank/DDBJ databases">
        <title>Anaerobic single-cell dispensing facilitates the cultivation of human gut bacteria.</title>
        <authorList>
            <person name="Afrizal A."/>
        </authorList>
    </citation>
    <scope>NUCLEOTIDE SEQUENCE [LARGE SCALE GENOMIC DNA]</scope>
    <source>
        <strain evidence="2 3">CLA-AA-H276</strain>
    </source>
</reference>
<evidence type="ECO:0000313" key="2">
    <source>
        <dbReference type="EMBL" id="MCC2125012.1"/>
    </source>
</evidence>
<feature type="compositionally biased region" description="Low complexity" evidence="1">
    <location>
        <begin position="305"/>
        <end position="327"/>
    </location>
</feature>
<protein>
    <submittedName>
        <fullName evidence="2">Uncharacterized protein</fullName>
    </submittedName>
</protein>
<comment type="caution">
    <text evidence="2">The sequence shown here is derived from an EMBL/GenBank/DDBJ whole genome shotgun (WGS) entry which is preliminary data.</text>
</comment>
<keyword evidence="3" id="KW-1185">Reference proteome</keyword>
<gene>
    <name evidence="2" type="ORF">LKD36_02330</name>
</gene>